<evidence type="ECO:0000256" key="18">
    <source>
        <dbReference type="PIRSR" id="PIRSR601508-3"/>
    </source>
</evidence>
<dbReference type="CDD" id="cd06382">
    <property type="entry name" value="PBP1_iGluR_Kainate"/>
    <property type="match status" value="1"/>
</dbReference>
<evidence type="ECO:0000256" key="20">
    <source>
        <dbReference type="SAM" id="Phobius"/>
    </source>
</evidence>
<evidence type="ECO:0000256" key="8">
    <source>
        <dbReference type="ARBA" id="ARBA00023065"/>
    </source>
</evidence>
<dbReference type="Gene3D" id="3.40.190.10">
    <property type="entry name" value="Periplasmic binding protein-like II"/>
    <property type="match status" value="2"/>
</dbReference>
<feature type="transmembrane region" description="Helical" evidence="20">
    <location>
        <begin position="812"/>
        <end position="837"/>
    </location>
</feature>
<dbReference type="EMBL" id="CAKOGL010000003">
    <property type="protein sequence ID" value="CAH2084753.1"/>
    <property type="molecule type" value="Genomic_DNA"/>
</dbReference>
<keyword evidence="25" id="KW-1185">Reference proteome</keyword>
<dbReference type="InterPro" id="IPR001320">
    <property type="entry name" value="Iontro_rcpt_C"/>
</dbReference>
<feature type="domain" description="Ionotropic glutamate receptor C-terminal" evidence="22">
    <location>
        <begin position="413"/>
        <end position="784"/>
    </location>
</feature>
<evidence type="ECO:0000256" key="16">
    <source>
        <dbReference type="PIRSR" id="PIRSR601508-1"/>
    </source>
</evidence>
<dbReference type="Gene3D" id="1.10.287.70">
    <property type="match status" value="1"/>
</dbReference>
<evidence type="ECO:0000259" key="22">
    <source>
        <dbReference type="SMART" id="SM00079"/>
    </source>
</evidence>
<evidence type="ECO:0000256" key="19">
    <source>
        <dbReference type="SAM" id="MobiDB-lite"/>
    </source>
</evidence>
<comment type="caution">
    <text evidence="24">The sequence shown here is derived from an EMBL/GenBank/DDBJ whole genome shotgun (WGS) entry which is preliminary data.</text>
</comment>
<dbReference type="Proteomes" id="UP001153954">
    <property type="component" value="Unassembled WGS sequence"/>
</dbReference>
<protein>
    <submittedName>
        <fullName evidence="24">Uncharacterized protein</fullName>
    </submittedName>
</protein>
<evidence type="ECO:0000256" key="13">
    <source>
        <dbReference type="ARBA" id="ARBA00023286"/>
    </source>
</evidence>
<feature type="site" description="Crucial to convey clamshell closure to channel opening" evidence="17">
    <location>
        <position position="649"/>
    </location>
</feature>
<keyword evidence="21" id="KW-0732">Signal</keyword>
<evidence type="ECO:0000256" key="9">
    <source>
        <dbReference type="ARBA" id="ARBA00023136"/>
    </source>
</evidence>
<feature type="transmembrane region" description="Helical" evidence="20">
    <location>
        <begin position="621"/>
        <end position="642"/>
    </location>
</feature>
<accession>A0AAU9TF73</accession>
<comment type="similarity">
    <text evidence="2">Belongs to the glutamate-gated ion channel (TC 1.A.10.1) family.</text>
</comment>
<dbReference type="InterPro" id="IPR019594">
    <property type="entry name" value="Glu/Gly-bd"/>
</dbReference>
<dbReference type="FunFam" id="3.40.190.10:FF:000178">
    <property type="entry name" value="Glutamate receptor subunit"/>
    <property type="match status" value="1"/>
</dbReference>
<keyword evidence="9 20" id="KW-0472">Membrane</keyword>
<dbReference type="GO" id="GO:0045211">
    <property type="term" value="C:postsynaptic membrane"/>
    <property type="evidence" value="ECO:0007669"/>
    <property type="project" value="UniProtKB-SubCell"/>
</dbReference>
<evidence type="ECO:0000313" key="25">
    <source>
        <dbReference type="Proteomes" id="UP001153954"/>
    </source>
</evidence>
<evidence type="ECO:0000256" key="1">
    <source>
        <dbReference type="ARBA" id="ARBA00004651"/>
    </source>
</evidence>
<feature type="disulfide bond" evidence="18">
    <location>
        <begin position="733"/>
        <end position="791"/>
    </location>
</feature>
<evidence type="ECO:0000256" key="12">
    <source>
        <dbReference type="ARBA" id="ARBA00023257"/>
    </source>
</evidence>
<name>A0AAU9TF73_EUPED</name>
<keyword evidence="6 20" id="KW-1133">Transmembrane helix</keyword>
<evidence type="ECO:0000256" key="14">
    <source>
        <dbReference type="ARBA" id="ARBA00023303"/>
    </source>
</evidence>
<dbReference type="InterPro" id="IPR001508">
    <property type="entry name" value="Iono_Glu_rcpt_met"/>
</dbReference>
<dbReference type="GO" id="GO:0015276">
    <property type="term" value="F:ligand-gated monoatomic ion channel activity"/>
    <property type="evidence" value="ECO:0007669"/>
    <property type="project" value="InterPro"/>
</dbReference>
<comment type="subcellular location">
    <subcellularLocation>
        <location evidence="1">Cell membrane</location>
        <topology evidence="1">Multi-pass membrane protein</topology>
    </subcellularLocation>
    <subcellularLocation>
        <location evidence="15">Postsynaptic cell membrane</location>
    </subcellularLocation>
</comment>
<evidence type="ECO:0000256" key="4">
    <source>
        <dbReference type="ARBA" id="ARBA00022475"/>
    </source>
</evidence>
<dbReference type="Gene3D" id="3.40.50.2300">
    <property type="match status" value="2"/>
</dbReference>
<keyword evidence="3" id="KW-0813">Transport</keyword>
<evidence type="ECO:0000256" key="21">
    <source>
        <dbReference type="SAM" id="SignalP"/>
    </source>
</evidence>
<evidence type="ECO:0000256" key="17">
    <source>
        <dbReference type="PIRSR" id="PIRSR601508-2"/>
    </source>
</evidence>
<dbReference type="PRINTS" id="PR00177">
    <property type="entry name" value="NMDARECEPTOR"/>
</dbReference>
<keyword evidence="14" id="KW-0407">Ion channel</keyword>
<dbReference type="SMART" id="SM00918">
    <property type="entry name" value="Lig_chan-Glu_bd"/>
    <property type="match status" value="1"/>
</dbReference>
<feature type="compositionally biased region" description="Basic residues" evidence="19">
    <location>
        <begin position="912"/>
        <end position="921"/>
    </location>
</feature>
<keyword evidence="12" id="KW-0628">Postsynaptic cell membrane</keyword>
<evidence type="ECO:0000256" key="3">
    <source>
        <dbReference type="ARBA" id="ARBA00022448"/>
    </source>
</evidence>
<feature type="binding site" evidence="16">
    <location>
        <position position="721"/>
    </location>
    <ligand>
        <name>L-glutamate</name>
        <dbReference type="ChEBI" id="CHEBI:29985"/>
    </ligand>
</feature>
<feature type="compositionally biased region" description="Basic and acidic residues" evidence="19">
    <location>
        <begin position="892"/>
        <end position="911"/>
    </location>
</feature>
<dbReference type="SUPFAM" id="SSF53850">
    <property type="entry name" value="Periplasmic binding protein-like II"/>
    <property type="match status" value="1"/>
</dbReference>
<evidence type="ECO:0000256" key="2">
    <source>
        <dbReference type="ARBA" id="ARBA00008685"/>
    </source>
</evidence>
<evidence type="ECO:0000256" key="5">
    <source>
        <dbReference type="ARBA" id="ARBA00022692"/>
    </source>
</evidence>
<evidence type="ECO:0000313" key="24">
    <source>
        <dbReference type="EMBL" id="CAH2084753.1"/>
    </source>
</evidence>
<evidence type="ECO:0000256" key="15">
    <source>
        <dbReference type="ARBA" id="ARBA00034100"/>
    </source>
</evidence>
<dbReference type="PANTHER" id="PTHR18966">
    <property type="entry name" value="IONOTROPIC GLUTAMATE RECEPTOR"/>
    <property type="match status" value="1"/>
</dbReference>
<dbReference type="AlphaFoldDB" id="A0AAU9TF73"/>
<gene>
    <name evidence="24" type="ORF">EEDITHA_LOCUS1293</name>
</gene>
<evidence type="ECO:0000256" key="6">
    <source>
        <dbReference type="ARBA" id="ARBA00022989"/>
    </source>
</evidence>
<dbReference type="FunFam" id="1.10.287.70:FF:000105">
    <property type="entry name" value="Eye-enriched kainate receptor, isoform A"/>
    <property type="match status" value="1"/>
</dbReference>
<dbReference type="GO" id="GO:0038023">
    <property type="term" value="F:signaling receptor activity"/>
    <property type="evidence" value="ECO:0007669"/>
    <property type="project" value="InterPro"/>
</dbReference>
<dbReference type="FunFam" id="3.40.190.10:FF:000061">
    <property type="entry name" value="Glutamate receptor, ionotropic kainate"/>
    <property type="match status" value="1"/>
</dbReference>
<dbReference type="InterPro" id="IPR028082">
    <property type="entry name" value="Peripla_BP_I"/>
</dbReference>
<evidence type="ECO:0000256" key="10">
    <source>
        <dbReference type="ARBA" id="ARBA00023170"/>
    </source>
</evidence>
<keyword evidence="18" id="KW-1015">Disulfide bond</keyword>
<feature type="transmembrane region" description="Helical" evidence="20">
    <location>
        <begin position="542"/>
        <end position="562"/>
    </location>
</feature>
<dbReference type="Pfam" id="PF01094">
    <property type="entry name" value="ANF_receptor"/>
    <property type="match status" value="1"/>
</dbReference>
<evidence type="ECO:0000256" key="7">
    <source>
        <dbReference type="ARBA" id="ARBA00023018"/>
    </source>
</evidence>
<dbReference type="InterPro" id="IPR001828">
    <property type="entry name" value="ANF_lig-bd_rcpt"/>
</dbReference>
<reference evidence="24" key="1">
    <citation type="submission" date="2022-03" db="EMBL/GenBank/DDBJ databases">
        <authorList>
            <person name="Tunstrom K."/>
        </authorList>
    </citation>
    <scope>NUCLEOTIDE SEQUENCE</scope>
</reference>
<dbReference type="Pfam" id="PF10613">
    <property type="entry name" value="Lig_chan-Glu_bd"/>
    <property type="match status" value="1"/>
</dbReference>
<evidence type="ECO:0000259" key="23">
    <source>
        <dbReference type="SMART" id="SM00918"/>
    </source>
</evidence>
<keyword evidence="11" id="KW-0325">Glycoprotein</keyword>
<proteinExistence type="inferred from homology"/>
<feature type="domain" description="Ionotropic glutamate receptor L-glutamate and glycine-binding" evidence="23">
    <location>
        <begin position="423"/>
        <end position="488"/>
    </location>
</feature>
<feature type="signal peptide" evidence="21">
    <location>
        <begin position="1"/>
        <end position="22"/>
    </location>
</feature>
<feature type="chain" id="PRO_5043471250" evidence="21">
    <location>
        <begin position="23"/>
        <end position="943"/>
    </location>
</feature>
<keyword evidence="7" id="KW-0770">Synapse</keyword>
<keyword evidence="13" id="KW-1071">Ligand-gated ion channel</keyword>
<sequence>MNVKLKWLPSFIIMFCLFCIRGERTIGAIFDDGSFLYEAAFSVAIDAVSKNEDNPFIANVIKTSPGDILEAEKAMCNLLESSTFAIFGPTIKTTVQHIQNIADFLEIPQIITEPIETQNRNWSAVNLYPHHVAYSKIFADIIVVKGWTDFTIIYDGSEYLPYLDSIFGLQNLIAGEDISITVVQLPDGDDLRSQLQTIKSSGSLNYLVNCGKDKLPQFLEQAQQVGIMSDDHSYIIMDPDFQTIDINPFKHGGSNITGIRFFDPELKDIQDYTSSLNEKLKTLSEGKIENEISKYGLTFKLALVYDSVMLYTSAITAMGLEESANFTCDSGETWTFGATVINYVRTMEIDGLTGTIKFDNEGVRSEIEVDVLEVMAHGFEKVGTWTTEDGYSGSRKNIPAVEQEGSDSMKGKHFIVLTALSAPYGMLRESPKKLEGNERYEGFGIEIIEELAKMNEFNYTFEIQADGVYGSYDDKTRKWNGMMEKIMDGRADFAITDLTITAARQRAVDFTNPFMNLGITILYKKPTKQPPDLFSFISPFSYAVWGYLAGTYVGVSVLLFILGRFAPEEWQNPYPCIQEPETLDNQFTLANSFWFTLGSVLTQGSEIAPIAVSTRMAGSMWWFFTLIMVSSYTANLAAFLTVESKFYAIKSVSDLANNPYGLTYGAKNQGATYGFFKESDNMIYQKMYLYMKNHPDLMTESNEIGLKRVKSDTENYAFLMESTSIEYMVERNCDVAQVGGLLDSKGYGIAMKKNSPYRQPMSESILQLQEQGKITRMKDKWWKEKRGGGACTDDDTSSGDAQALVLANVGGVFIVLAAGSGLAVVCAFIEMTINVWMISKRAKVPFKDEMIAELKFIFSFSGDVKPVRHRESSGSGSKGSKKEEDKEDDDVESTREDERLDAPTPHSERSSHSHHTLHSRRQSNAVQMAKMRKYSRQFSNMTK</sequence>
<dbReference type="SUPFAM" id="SSF53822">
    <property type="entry name" value="Periplasmic binding protein-like I"/>
    <property type="match status" value="1"/>
</dbReference>
<feature type="binding site" evidence="16">
    <location>
        <position position="672"/>
    </location>
    <ligand>
        <name>L-glutamate</name>
        <dbReference type="ChEBI" id="CHEBI:29985"/>
    </ligand>
</feature>
<dbReference type="Pfam" id="PF00060">
    <property type="entry name" value="Lig_chan"/>
    <property type="match status" value="1"/>
</dbReference>
<feature type="site" description="Interaction with the cone snail toxin Con-ikot-ikot" evidence="17">
    <location>
        <position position="677"/>
    </location>
</feature>
<evidence type="ECO:0000256" key="11">
    <source>
        <dbReference type="ARBA" id="ARBA00023180"/>
    </source>
</evidence>
<feature type="binding site" evidence="16">
    <location>
        <position position="499"/>
    </location>
    <ligand>
        <name>L-glutamate</name>
        <dbReference type="ChEBI" id="CHEBI:29985"/>
    </ligand>
</feature>
<dbReference type="SMART" id="SM00079">
    <property type="entry name" value="PBPe"/>
    <property type="match status" value="1"/>
</dbReference>
<organism evidence="24 25">
    <name type="scientific">Euphydryas editha</name>
    <name type="common">Edith's checkerspot</name>
    <dbReference type="NCBI Taxonomy" id="104508"/>
    <lineage>
        <taxon>Eukaryota</taxon>
        <taxon>Metazoa</taxon>
        <taxon>Ecdysozoa</taxon>
        <taxon>Arthropoda</taxon>
        <taxon>Hexapoda</taxon>
        <taxon>Insecta</taxon>
        <taxon>Pterygota</taxon>
        <taxon>Neoptera</taxon>
        <taxon>Endopterygota</taxon>
        <taxon>Lepidoptera</taxon>
        <taxon>Glossata</taxon>
        <taxon>Ditrysia</taxon>
        <taxon>Papilionoidea</taxon>
        <taxon>Nymphalidae</taxon>
        <taxon>Nymphalinae</taxon>
        <taxon>Euphydryas</taxon>
    </lineage>
</organism>
<keyword evidence="4" id="KW-1003">Cell membrane</keyword>
<keyword evidence="5 20" id="KW-0812">Transmembrane</keyword>
<dbReference type="InterPro" id="IPR015683">
    <property type="entry name" value="Ionotropic_Glu_rcpt"/>
</dbReference>
<feature type="region of interest" description="Disordered" evidence="19">
    <location>
        <begin position="866"/>
        <end position="943"/>
    </location>
</feature>
<keyword evidence="10" id="KW-0675">Receptor</keyword>
<feature type="binding site" evidence="16">
    <location>
        <position position="504"/>
    </location>
    <ligand>
        <name>L-glutamate</name>
        <dbReference type="ChEBI" id="CHEBI:29985"/>
    </ligand>
</feature>
<keyword evidence="8" id="KW-0406">Ion transport</keyword>